<dbReference type="CDD" id="cd00082">
    <property type="entry name" value="HisKA"/>
    <property type="match status" value="1"/>
</dbReference>
<feature type="transmembrane region" description="Helical" evidence="7">
    <location>
        <begin position="36"/>
        <end position="54"/>
    </location>
</feature>
<feature type="compositionally biased region" description="Pro residues" evidence="6">
    <location>
        <begin position="301"/>
        <end position="321"/>
    </location>
</feature>
<evidence type="ECO:0000259" key="8">
    <source>
        <dbReference type="PROSITE" id="PS50109"/>
    </source>
</evidence>
<dbReference type="RefSeq" id="WP_216876184.1">
    <property type="nucleotide sequence ID" value="NZ_JAERQM010000003.1"/>
</dbReference>
<keyword evidence="11" id="KW-1185">Reference proteome</keyword>
<dbReference type="SMART" id="SM00388">
    <property type="entry name" value="HisKA"/>
    <property type="match status" value="1"/>
</dbReference>
<dbReference type="Pfam" id="PF02518">
    <property type="entry name" value="HATPase_c"/>
    <property type="match status" value="1"/>
</dbReference>
<evidence type="ECO:0000256" key="6">
    <source>
        <dbReference type="SAM" id="MobiDB-lite"/>
    </source>
</evidence>
<dbReference type="PROSITE" id="PS50109">
    <property type="entry name" value="HIS_KIN"/>
    <property type="match status" value="1"/>
</dbReference>
<keyword evidence="7" id="KW-0472">Membrane</keyword>
<accession>A0ABS6HBN6</accession>
<feature type="domain" description="Histidine kinase" evidence="8">
    <location>
        <begin position="86"/>
        <end position="295"/>
    </location>
</feature>
<evidence type="ECO:0000256" key="5">
    <source>
        <dbReference type="PROSITE-ProRule" id="PRU00169"/>
    </source>
</evidence>
<evidence type="ECO:0000256" key="2">
    <source>
        <dbReference type="ARBA" id="ARBA00012438"/>
    </source>
</evidence>
<comment type="caution">
    <text evidence="10">The sequence shown here is derived from an EMBL/GenBank/DDBJ whole genome shotgun (WGS) entry which is preliminary data.</text>
</comment>
<evidence type="ECO:0000313" key="11">
    <source>
        <dbReference type="Proteomes" id="UP000689967"/>
    </source>
</evidence>
<dbReference type="CDD" id="cd16922">
    <property type="entry name" value="HATPase_EvgS-ArcB-TorS-like"/>
    <property type="match status" value="1"/>
</dbReference>
<feature type="modified residue" description="4-aspartylphosphate" evidence="5">
    <location>
        <position position="373"/>
    </location>
</feature>
<dbReference type="InterPro" id="IPR003594">
    <property type="entry name" value="HATPase_dom"/>
</dbReference>
<dbReference type="PANTHER" id="PTHR43047">
    <property type="entry name" value="TWO-COMPONENT HISTIDINE PROTEIN KINASE"/>
    <property type="match status" value="1"/>
</dbReference>
<keyword evidence="7" id="KW-0812">Transmembrane</keyword>
<dbReference type="PANTHER" id="PTHR43047:SF64">
    <property type="entry name" value="HISTIDINE KINASE CONTAINING CHEY-HOMOLOGOUS RECEIVER DOMAIN AND PAS DOMAIN-RELATED"/>
    <property type="match status" value="1"/>
</dbReference>
<dbReference type="SMART" id="SM00448">
    <property type="entry name" value="REC"/>
    <property type="match status" value="1"/>
</dbReference>
<dbReference type="Pfam" id="PF00072">
    <property type="entry name" value="Response_reg"/>
    <property type="match status" value="1"/>
</dbReference>
<dbReference type="CDD" id="cd17546">
    <property type="entry name" value="REC_hyHK_CKI1_RcsC-like"/>
    <property type="match status" value="1"/>
</dbReference>
<evidence type="ECO:0000259" key="9">
    <source>
        <dbReference type="PROSITE" id="PS50110"/>
    </source>
</evidence>
<feature type="transmembrane region" description="Helical" evidence="7">
    <location>
        <begin position="7"/>
        <end position="30"/>
    </location>
</feature>
<evidence type="ECO:0000256" key="7">
    <source>
        <dbReference type="SAM" id="Phobius"/>
    </source>
</evidence>
<protein>
    <recommendedName>
        <fullName evidence="2">histidine kinase</fullName>
        <ecNumber evidence="2">2.7.13.3</ecNumber>
    </recommendedName>
</protein>
<keyword evidence="7" id="KW-1133">Transmembrane helix</keyword>
<dbReference type="SMART" id="SM00387">
    <property type="entry name" value="HATPase_c"/>
    <property type="match status" value="1"/>
</dbReference>
<keyword evidence="4" id="KW-0418">Kinase</keyword>
<dbReference type="PROSITE" id="PS50110">
    <property type="entry name" value="RESPONSE_REGULATORY"/>
    <property type="match status" value="1"/>
</dbReference>
<reference evidence="10 11" key="1">
    <citation type="submission" date="2021-01" db="EMBL/GenBank/DDBJ databases">
        <title>Roseomonas sp. nov, a bacterium isolated from an oil production mixture in Yumen Oilfield.</title>
        <authorList>
            <person name="Wu D."/>
        </authorList>
    </citation>
    <scope>NUCLEOTIDE SEQUENCE [LARGE SCALE GENOMIC DNA]</scope>
    <source>
        <strain evidence="10 11">ROY-5-3</strain>
    </source>
</reference>
<evidence type="ECO:0000256" key="4">
    <source>
        <dbReference type="ARBA" id="ARBA00022777"/>
    </source>
</evidence>
<dbReference type="Proteomes" id="UP000689967">
    <property type="component" value="Unassembled WGS sequence"/>
</dbReference>
<dbReference type="InterPro" id="IPR003661">
    <property type="entry name" value="HisK_dim/P_dom"/>
</dbReference>
<dbReference type="InterPro" id="IPR005467">
    <property type="entry name" value="His_kinase_dom"/>
</dbReference>
<organism evidence="10 11">
    <name type="scientific">Falsiroseomonas oleicola</name>
    <dbReference type="NCBI Taxonomy" id="2801474"/>
    <lineage>
        <taxon>Bacteria</taxon>
        <taxon>Pseudomonadati</taxon>
        <taxon>Pseudomonadota</taxon>
        <taxon>Alphaproteobacteria</taxon>
        <taxon>Acetobacterales</taxon>
        <taxon>Roseomonadaceae</taxon>
        <taxon>Falsiroseomonas</taxon>
    </lineage>
</organism>
<name>A0ABS6HBN6_9PROT</name>
<gene>
    <name evidence="10" type="ORF">JJQ90_13525</name>
</gene>
<dbReference type="InterPro" id="IPR001789">
    <property type="entry name" value="Sig_transdc_resp-reg_receiver"/>
</dbReference>
<feature type="region of interest" description="Disordered" evidence="6">
    <location>
        <begin position="297"/>
        <end position="321"/>
    </location>
</feature>
<proteinExistence type="predicted"/>
<evidence type="ECO:0000256" key="1">
    <source>
        <dbReference type="ARBA" id="ARBA00000085"/>
    </source>
</evidence>
<dbReference type="EC" id="2.7.13.3" evidence="2"/>
<dbReference type="EMBL" id="JAERQM010000003">
    <property type="protein sequence ID" value="MBU8544735.1"/>
    <property type="molecule type" value="Genomic_DNA"/>
</dbReference>
<keyword evidence="3" id="KW-0808">Transferase</keyword>
<dbReference type="Pfam" id="PF00512">
    <property type="entry name" value="HisKA"/>
    <property type="match status" value="1"/>
</dbReference>
<feature type="domain" description="Response regulatory" evidence="9">
    <location>
        <begin position="324"/>
        <end position="441"/>
    </location>
</feature>
<sequence>MQPGRAQLLLLLIPAVAGIGVAVLVVAGVVARPVPALVALVLVQALAAVLVVLLRRRVAAPDDADRRAEAEARRRVEVLRRDMLAIAAHEVRTPLGGIVGLLDLVLEQPGLNQAGRLDAAAARQAAADLMVVLRDLIEVPGAAPQPLADQPFRVDALMAEVAALLRARATQQGDRLSVAVAAGTHPTWRGDPPRIRQILINMVVNAIRFTEGGEVRIEARETAAGALELRVSDTGRGIAPDRLDALFQRFQDSDGGTGLGLSICRDLAARMGGGIEVQSAPGHGSGFTVTLPLRQATESEMPPPPPPPTTPAAPRSAPPKPGLPVLVVDDVAVNRRLLTTLLDRAGLAHEQAGDAEAALALLRARPFAAVLMDLEMPGVDGLAATRLLRALPGPAGRLPVLAVTAHDDPATRAAARAAGMDGYLVKPVALAELVAALDAASRDRSSGLQPPHG</sequence>
<comment type="catalytic activity">
    <reaction evidence="1">
        <text>ATP + protein L-histidine = ADP + protein N-phospho-L-histidine.</text>
        <dbReference type="EC" id="2.7.13.3"/>
    </reaction>
</comment>
<keyword evidence="5" id="KW-0597">Phosphoprotein</keyword>
<evidence type="ECO:0000313" key="10">
    <source>
        <dbReference type="EMBL" id="MBU8544735.1"/>
    </source>
</evidence>
<evidence type="ECO:0000256" key="3">
    <source>
        <dbReference type="ARBA" id="ARBA00022679"/>
    </source>
</evidence>